<evidence type="ECO:0000313" key="6">
    <source>
        <dbReference type="EMBL" id="MDN3297550.1"/>
    </source>
</evidence>
<dbReference type="EMBL" id="JAUEPL010000054">
    <property type="protein sequence ID" value="MDN3297550.1"/>
    <property type="molecule type" value="Genomic_DNA"/>
</dbReference>
<comment type="similarity">
    <text evidence="1">Belongs to the glycosyltransferase 28 family.</text>
</comment>
<dbReference type="SUPFAM" id="SSF53756">
    <property type="entry name" value="UDP-Glycosyltransferase/glycogen phosphorylase"/>
    <property type="match status" value="1"/>
</dbReference>
<feature type="compositionally biased region" description="Basic and acidic residues" evidence="4">
    <location>
        <begin position="216"/>
        <end position="229"/>
    </location>
</feature>
<proteinExistence type="inferred from homology"/>
<keyword evidence="7" id="KW-1185">Reference proteome</keyword>
<feature type="domain" description="Diacylglycerol glucosyltransferase N-terminal" evidence="5">
    <location>
        <begin position="16"/>
        <end position="174"/>
    </location>
</feature>
<dbReference type="Pfam" id="PF06925">
    <property type="entry name" value="MGDG_synth"/>
    <property type="match status" value="1"/>
</dbReference>
<dbReference type="PANTHER" id="PTHR43025:SF3">
    <property type="entry name" value="MONOGALACTOSYLDIACYLGLYCEROL SYNTHASE 1, CHLOROPLASTIC"/>
    <property type="match status" value="1"/>
</dbReference>
<accession>A0ABT7ZDP5</accession>
<organism evidence="6 7">
    <name type="scientific">Streptomyces ficellus</name>
    <dbReference type="NCBI Taxonomy" id="1977088"/>
    <lineage>
        <taxon>Bacteria</taxon>
        <taxon>Bacillati</taxon>
        <taxon>Actinomycetota</taxon>
        <taxon>Actinomycetes</taxon>
        <taxon>Kitasatosporales</taxon>
        <taxon>Streptomycetaceae</taxon>
        <taxon>Streptomyces</taxon>
    </lineage>
</organism>
<evidence type="ECO:0000256" key="4">
    <source>
        <dbReference type="SAM" id="MobiDB-lite"/>
    </source>
</evidence>
<protein>
    <submittedName>
        <fullName evidence="6">Galactosyldiacylglycerol synthase</fullName>
    </submittedName>
</protein>
<keyword evidence="2" id="KW-0328">Glycosyltransferase</keyword>
<feature type="region of interest" description="Disordered" evidence="4">
    <location>
        <begin position="165"/>
        <end position="230"/>
    </location>
</feature>
<reference evidence="6" key="1">
    <citation type="submission" date="2023-06" db="EMBL/GenBank/DDBJ databases">
        <title>WGS-Sequencing of Streptomyces ficellus isolate 21 collected from sand in Gara Djebilet Iron Mine in Algeria.</title>
        <authorList>
            <person name="Zegers G.P."/>
            <person name="Gomez A."/>
            <person name="Gueddou A."/>
            <person name="Zahara A.F."/>
            <person name="Worth M."/>
            <person name="Sevigny J.L."/>
            <person name="Tisa L."/>
        </authorList>
    </citation>
    <scope>NUCLEOTIDE SEQUENCE</scope>
    <source>
        <strain evidence="6">AS11</strain>
    </source>
</reference>
<sequence length="413" mass="42949">MGRRCLVLSASMGAGHDAVARELARRLRAAGHEVLVQDVLTLLPPSIGRATRGFYRFVVRRLPAVYEAIYALFLAPRPRPRRGLDVSPMAAMAERRLGALVERWRPDVIVSTFHLAAQITGRMRARGALRVPCAVFVTDFAVHRAWLDPGNDLYLCVTQTAARTAREGTGRTAVATGPVVPPEFGRPDRAGPDHAARGQAGPDDAGWGQAGPDQGRAGDAEADHARAGDAGRAAGSAWRGAVAGAGAGAGGRPVVVLSGGAWGVGAGLLRTAGALARHGFLPVLLCGRDVGLRRRAARLPGVLALGWVDDLPELMASARVLIDNAAGQTAVQALAAALPVVGYRPIPGHGAVGVREMAAEGLTRYAEDLGELLSAAGALARPGHARERQVAAGSALFRHDAARLVAELAERGG</sequence>
<evidence type="ECO:0000313" key="7">
    <source>
        <dbReference type="Proteomes" id="UP001174050"/>
    </source>
</evidence>
<keyword evidence="3" id="KW-0808">Transferase</keyword>
<feature type="compositionally biased region" description="Basic and acidic residues" evidence="4">
    <location>
        <begin position="185"/>
        <end position="196"/>
    </location>
</feature>
<gene>
    <name evidence="6" type="ORF">QWM81_26645</name>
</gene>
<dbReference type="Proteomes" id="UP001174050">
    <property type="component" value="Unassembled WGS sequence"/>
</dbReference>
<dbReference type="RefSeq" id="WP_290114913.1">
    <property type="nucleotide sequence ID" value="NZ_JAUEPL010000054.1"/>
</dbReference>
<dbReference type="Gene3D" id="3.40.50.2000">
    <property type="entry name" value="Glycogen Phosphorylase B"/>
    <property type="match status" value="2"/>
</dbReference>
<name>A0ABT7ZDP5_9ACTN</name>
<dbReference type="InterPro" id="IPR050519">
    <property type="entry name" value="Glycosyltransf_28_UgtP"/>
</dbReference>
<dbReference type="PANTHER" id="PTHR43025">
    <property type="entry name" value="MONOGALACTOSYLDIACYLGLYCEROL SYNTHASE"/>
    <property type="match status" value="1"/>
</dbReference>
<dbReference type="InterPro" id="IPR009695">
    <property type="entry name" value="Diacylglyc_glucosyltr_N"/>
</dbReference>
<evidence type="ECO:0000256" key="1">
    <source>
        <dbReference type="ARBA" id="ARBA00006962"/>
    </source>
</evidence>
<evidence type="ECO:0000256" key="3">
    <source>
        <dbReference type="ARBA" id="ARBA00022679"/>
    </source>
</evidence>
<comment type="caution">
    <text evidence="6">The sequence shown here is derived from an EMBL/GenBank/DDBJ whole genome shotgun (WGS) entry which is preliminary data.</text>
</comment>
<evidence type="ECO:0000256" key="2">
    <source>
        <dbReference type="ARBA" id="ARBA00022676"/>
    </source>
</evidence>
<evidence type="ECO:0000259" key="5">
    <source>
        <dbReference type="Pfam" id="PF06925"/>
    </source>
</evidence>